<dbReference type="Pfam" id="PF00169">
    <property type="entry name" value="PH"/>
    <property type="match status" value="1"/>
</dbReference>
<organism evidence="7 8">
    <name type="scientific">Stichopus japonicus</name>
    <name type="common">Sea cucumber</name>
    <dbReference type="NCBI Taxonomy" id="307972"/>
    <lineage>
        <taxon>Eukaryota</taxon>
        <taxon>Metazoa</taxon>
        <taxon>Echinodermata</taxon>
        <taxon>Eleutherozoa</taxon>
        <taxon>Echinozoa</taxon>
        <taxon>Holothuroidea</taxon>
        <taxon>Aspidochirotacea</taxon>
        <taxon>Aspidochirotida</taxon>
        <taxon>Stichopodidae</taxon>
        <taxon>Apostichopus</taxon>
    </lineage>
</organism>
<feature type="compositionally biased region" description="Acidic residues" evidence="5">
    <location>
        <begin position="14"/>
        <end position="27"/>
    </location>
</feature>
<keyword evidence="2" id="KW-0963">Cytoplasm</keyword>
<sequence>MTYGDSLSLFSESDNYDDDFSDSTDFEEVGEGGQVEATIQPKQKKSKFELFQEQYAEDAQVDMIGELFYCNMSATISKRLINKWVKKYCVARDMHLLCHNAPKKKSSTDIPLPGHTVKLMARSSGKKNVLVISHPSKGDQLFSCRSKEEAERWLEVLQDYATMGHEIVPNSGYVNTVESPTATKTKEKDKDKKKQKKKDKKKEKVLVVPELSYDDNGVLVGNVNLYGIHFGEPKWKKYWISIKEHTFNCHLEENGIILFSFDLRKTTIDLADDKESKDKTTLKIGDGEETYVLIEPLNMIDNGKLLKSLMSGITAGADPEVRQKQSGLVSRLMEAFEESQQEPSFYENLRLGKNDRPGSAEVRTPENDPPPIPKSSGDKKSGSGSKSSTLSRFFSPKSTTLSPPPTDEGKSSEKLTPTPSPKASPKVKNKAKTNDEKKPDLILASKLSEERTAKEAIRKELNQKKKDIRMKKFTLKTDPERDACDQELRAIQAEWSEVNNSLLELEKKIYMAKAGIKDDPEQLERSNSTDVSKSLPRSLNKRVSVANRASAYNRMSTIEDGTIGDQGRIHLDLRT</sequence>
<evidence type="ECO:0000256" key="4">
    <source>
        <dbReference type="ARBA" id="ARBA00023054"/>
    </source>
</evidence>
<dbReference type="PROSITE" id="PS50003">
    <property type="entry name" value="PH_DOMAIN"/>
    <property type="match status" value="1"/>
</dbReference>
<feature type="region of interest" description="Disordered" evidence="5">
    <location>
        <begin position="171"/>
        <end position="199"/>
    </location>
</feature>
<feature type="region of interest" description="Disordered" evidence="5">
    <location>
        <begin position="334"/>
        <end position="449"/>
    </location>
</feature>
<reference evidence="7 8" key="1">
    <citation type="journal article" date="2017" name="PLoS Biol.">
        <title>The sea cucumber genome provides insights into morphological evolution and visceral regeneration.</title>
        <authorList>
            <person name="Zhang X."/>
            <person name="Sun L."/>
            <person name="Yuan J."/>
            <person name="Sun Y."/>
            <person name="Gao Y."/>
            <person name="Zhang L."/>
            <person name="Li S."/>
            <person name="Dai H."/>
            <person name="Hamel J.F."/>
            <person name="Liu C."/>
            <person name="Yu Y."/>
            <person name="Liu S."/>
            <person name="Lin W."/>
            <person name="Guo K."/>
            <person name="Jin S."/>
            <person name="Xu P."/>
            <person name="Storey K.B."/>
            <person name="Huan P."/>
            <person name="Zhang T."/>
            <person name="Zhou Y."/>
            <person name="Zhang J."/>
            <person name="Lin C."/>
            <person name="Li X."/>
            <person name="Xing L."/>
            <person name="Huo D."/>
            <person name="Sun M."/>
            <person name="Wang L."/>
            <person name="Mercier A."/>
            <person name="Li F."/>
            <person name="Yang H."/>
            <person name="Xiang J."/>
        </authorList>
    </citation>
    <scope>NUCLEOTIDE SEQUENCE [LARGE SCALE GENOMIC DNA]</scope>
    <source>
        <strain evidence="7">Shaxun</strain>
        <tissue evidence="7">Muscle</tissue>
    </source>
</reference>
<feature type="compositionally biased region" description="Polar residues" evidence="5">
    <location>
        <begin position="525"/>
        <end position="536"/>
    </location>
</feature>
<evidence type="ECO:0000256" key="5">
    <source>
        <dbReference type="SAM" id="MobiDB-lite"/>
    </source>
</evidence>
<dbReference type="OrthoDB" id="9937741at2759"/>
<feature type="compositionally biased region" description="Basic and acidic residues" evidence="5">
    <location>
        <begin position="350"/>
        <end position="366"/>
    </location>
</feature>
<evidence type="ECO:0000313" key="8">
    <source>
        <dbReference type="Proteomes" id="UP000230750"/>
    </source>
</evidence>
<dbReference type="EMBL" id="MRZV01000875">
    <property type="protein sequence ID" value="PIK43116.1"/>
    <property type="molecule type" value="Genomic_DNA"/>
</dbReference>
<evidence type="ECO:0000256" key="2">
    <source>
        <dbReference type="ARBA" id="ARBA00022490"/>
    </source>
</evidence>
<dbReference type="AlphaFoldDB" id="A0A2G8K521"/>
<comment type="caution">
    <text evidence="7">The sequence shown here is derived from an EMBL/GenBank/DDBJ whole genome shotgun (WGS) entry which is preliminary data.</text>
</comment>
<feature type="region of interest" description="Disordered" evidence="5">
    <location>
        <begin position="517"/>
        <end position="536"/>
    </location>
</feature>
<evidence type="ECO:0000313" key="7">
    <source>
        <dbReference type="EMBL" id="PIK43116.1"/>
    </source>
</evidence>
<evidence type="ECO:0000256" key="1">
    <source>
        <dbReference type="ARBA" id="ARBA00004496"/>
    </source>
</evidence>
<evidence type="ECO:0000259" key="6">
    <source>
        <dbReference type="PROSITE" id="PS50003"/>
    </source>
</evidence>
<dbReference type="InterPro" id="IPR001849">
    <property type="entry name" value="PH_domain"/>
</dbReference>
<feature type="domain" description="PH" evidence="6">
    <location>
        <begin position="60"/>
        <end position="162"/>
    </location>
</feature>
<protein>
    <recommendedName>
        <fullName evidence="6">PH domain-containing protein</fullName>
    </recommendedName>
</protein>
<dbReference type="PANTHER" id="PTHR14338">
    <property type="entry name" value="ACTIN FILAMENT-ASSOCIATED PROTEIN 1 FAMILY MEMBER"/>
    <property type="match status" value="1"/>
</dbReference>
<dbReference type="SMART" id="SM00233">
    <property type="entry name" value="PH"/>
    <property type="match status" value="1"/>
</dbReference>
<evidence type="ECO:0000256" key="3">
    <source>
        <dbReference type="ARBA" id="ARBA00022737"/>
    </source>
</evidence>
<accession>A0A2G8K521</accession>
<name>A0A2G8K521_STIJA</name>
<dbReference type="SUPFAM" id="SSF50729">
    <property type="entry name" value="PH domain-like"/>
    <property type="match status" value="1"/>
</dbReference>
<keyword evidence="4" id="KW-0175">Coiled coil</keyword>
<dbReference type="PANTHER" id="PTHR14338:SF7">
    <property type="entry name" value="PH DOMAIN-CONTAINING PROTEIN"/>
    <property type="match status" value="1"/>
</dbReference>
<dbReference type="GO" id="GO:0017124">
    <property type="term" value="F:SH3 domain binding"/>
    <property type="evidence" value="ECO:0007669"/>
    <property type="project" value="TreeGrafter"/>
</dbReference>
<proteinExistence type="predicted"/>
<keyword evidence="3" id="KW-0677">Repeat</keyword>
<feature type="region of interest" description="Disordered" evidence="5">
    <location>
        <begin position="1"/>
        <end position="27"/>
    </location>
</feature>
<dbReference type="GO" id="GO:0005829">
    <property type="term" value="C:cytosol"/>
    <property type="evidence" value="ECO:0007669"/>
    <property type="project" value="TreeGrafter"/>
</dbReference>
<feature type="compositionally biased region" description="Polar residues" evidence="5">
    <location>
        <begin position="172"/>
        <end position="182"/>
    </location>
</feature>
<comment type="subcellular location">
    <subcellularLocation>
        <location evidence="1">Cytoplasm</location>
    </subcellularLocation>
</comment>
<dbReference type="InterPro" id="IPR030113">
    <property type="entry name" value="AFAP"/>
</dbReference>
<dbReference type="InterPro" id="IPR011993">
    <property type="entry name" value="PH-like_dom_sf"/>
</dbReference>
<dbReference type="Proteomes" id="UP000230750">
    <property type="component" value="Unassembled WGS sequence"/>
</dbReference>
<gene>
    <name evidence="7" type="ORF">BSL78_20041</name>
</gene>
<dbReference type="Gene3D" id="2.30.29.30">
    <property type="entry name" value="Pleckstrin-homology domain (PH domain)/Phosphotyrosine-binding domain (PTB)"/>
    <property type="match status" value="1"/>
</dbReference>
<keyword evidence="8" id="KW-1185">Reference proteome</keyword>